<gene>
    <name evidence="1" type="ORF">A1332_24395</name>
</gene>
<dbReference type="EMBL" id="LUUG01000027">
    <property type="protein sequence ID" value="OAI09338.1"/>
    <property type="molecule type" value="Genomic_DNA"/>
</dbReference>
<accession>A0A177MUA2</accession>
<dbReference type="Gene3D" id="3.30.2390.10">
    <property type="entry name" value="TTHA1013-like"/>
    <property type="match status" value="1"/>
</dbReference>
<evidence type="ECO:0000313" key="2">
    <source>
        <dbReference type="Proteomes" id="UP000078090"/>
    </source>
</evidence>
<organism evidence="1 2">
    <name type="scientific">Methylomonas methanica</name>
    <dbReference type="NCBI Taxonomy" id="421"/>
    <lineage>
        <taxon>Bacteria</taxon>
        <taxon>Pseudomonadati</taxon>
        <taxon>Pseudomonadota</taxon>
        <taxon>Gammaproteobacteria</taxon>
        <taxon>Methylococcales</taxon>
        <taxon>Methylococcaceae</taxon>
        <taxon>Methylomonas</taxon>
    </lineage>
</organism>
<evidence type="ECO:0008006" key="3">
    <source>
        <dbReference type="Google" id="ProtNLM"/>
    </source>
</evidence>
<name>A0A177MUA2_METMH</name>
<dbReference type="Proteomes" id="UP000078090">
    <property type="component" value="Unassembled WGS sequence"/>
</dbReference>
<sequence length="79" mass="8816">MQPIEITAEWNSDKAAWIATSVLFDQLEIEAATMDELIDCLRARIMDVIGLEQIGRAPAGKQTFILTKIWPVSSQISLI</sequence>
<dbReference type="RefSeq" id="WP_064006780.1">
    <property type="nucleotide sequence ID" value="NZ_LUUG01000027.1"/>
</dbReference>
<comment type="caution">
    <text evidence="1">The sequence shown here is derived from an EMBL/GenBank/DDBJ whole genome shotgun (WGS) entry which is preliminary data.</text>
</comment>
<dbReference type="AlphaFoldDB" id="A0A177MUA2"/>
<proteinExistence type="predicted"/>
<evidence type="ECO:0000313" key="1">
    <source>
        <dbReference type="EMBL" id="OAI09338.1"/>
    </source>
</evidence>
<reference evidence="1 2" key="1">
    <citation type="submission" date="2016-03" db="EMBL/GenBank/DDBJ databases">
        <authorList>
            <person name="Ploux O."/>
        </authorList>
    </citation>
    <scope>NUCLEOTIDE SEQUENCE [LARGE SCALE GENOMIC DNA]</scope>
    <source>
        <strain evidence="1 2">R-45363</strain>
    </source>
</reference>
<dbReference type="OrthoDB" id="361917at2"/>
<protein>
    <recommendedName>
        <fullName evidence="3">DUF1902 domain-containing protein</fullName>
    </recommendedName>
</protein>